<evidence type="ECO:0000313" key="11">
    <source>
        <dbReference type="RefSeq" id="XP_017772400.1"/>
    </source>
</evidence>
<comment type="subcellular location">
    <subcellularLocation>
        <location evidence="2">Endosome membrane</location>
        <topology evidence="2">Peripheral membrane protein</topology>
    </subcellularLocation>
    <subcellularLocation>
        <location evidence="1">Late endosome membrane</location>
    </subcellularLocation>
    <subcellularLocation>
        <location evidence="3">Lysosome membrane</location>
        <topology evidence="3">Peripheral membrane protein</topology>
        <orientation evidence="3">Cytoplasmic side</orientation>
    </subcellularLocation>
</comment>
<evidence type="ECO:0000256" key="1">
    <source>
        <dbReference type="ARBA" id="ARBA00004414"/>
    </source>
</evidence>
<dbReference type="PANTHER" id="PTHR23292">
    <property type="entry name" value="LIPOPOLYSACCHARIDE-INDUCED TUMOR NECROSIS FACTOR-ALPHA FACTOR"/>
    <property type="match status" value="1"/>
</dbReference>
<evidence type="ECO:0000256" key="3">
    <source>
        <dbReference type="ARBA" id="ARBA00004630"/>
    </source>
</evidence>
<proteinExistence type="inferred from homology"/>
<evidence type="ECO:0000256" key="2">
    <source>
        <dbReference type="ARBA" id="ARBA00004481"/>
    </source>
</evidence>
<comment type="similarity">
    <text evidence="4">Belongs to the CDIP1/LITAF family.</text>
</comment>
<keyword evidence="8" id="KW-1133">Transmembrane helix</keyword>
<protein>
    <submittedName>
        <fullName evidence="11">Uncharacterized protein LOC108559583</fullName>
    </submittedName>
</protein>
<evidence type="ECO:0000256" key="5">
    <source>
        <dbReference type="ARBA" id="ARBA00022723"/>
    </source>
</evidence>
<evidence type="ECO:0000256" key="7">
    <source>
        <dbReference type="ARBA" id="ARBA00023136"/>
    </source>
</evidence>
<gene>
    <name evidence="11" type="primary">LOC108559583</name>
</gene>
<keyword evidence="7 8" id="KW-0472">Membrane</keyword>
<keyword evidence="10" id="KW-1185">Reference proteome</keyword>
<dbReference type="GeneID" id="108559583"/>
<keyword evidence="8" id="KW-0812">Transmembrane</keyword>
<evidence type="ECO:0000313" key="10">
    <source>
        <dbReference type="Proteomes" id="UP000695000"/>
    </source>
</evidence>
<evidence type="ECO:0000256" key="4">
    <source>
        <dbReference type="ARBA" id="ARBA00005975"/>
    </source>
</evidence>
<accession>A0ABM1MCV0</accession>
<sequence>MNTSYNIPQPRTEDKHEMMQGFMQNRAPETPRNEIKMNMNTPGIASVQFGPKSQRCICHKCHADISTTIKWKTSKTTHSAARCLCMTCCFLCACLPYFMNRFKRRLHYCPNCDSYLGYYE</sequence>
<evidence type="ECO:0000259" key="9">
    <source>
        <dbReference type="PROSITE" id="PS51837"/>
    </source>
</evidence>
<dbReference type="InterPro" id="IPR037519">
    <property type="entry name" value="LITAF_fam"/>
</dbReference>
<dbReference type="PANTHER" id="PTHR23292:SF14">
    <property type="entry name" value="FI16615P1-RELATED"/>
    <property type="match status" value="1"/>
</dbReference>
<reference evidence="11" key="1">
    <citation type="submission" date="2025-08" db="UniProtKB">
        <authorList>
            <consortium name="RefSeq"/>
        </authorList>
    </citation>
    <scope>IDENTIFICATION</scope>
    <source>
        <tissue evidence="11">Whole Larva</tissue>
    </source>
</reference>
<dbReference type="Proteomes" id="UP000695000">
    <property type="component" value="Unplaced"/>
</dbReference>
<feature type="domain" description="LITAF" evidence="9">
    <location>
        <begin position="38"/>
        <end position="120"/>
    </location>
</feature>
<evidence type="ECO:0000256" key="6">
    <source>
        <dbReference type="ARBA" id="ARBA00022833"/>
    </source>
</evidence>
<evidence type="ECO:0000256" key="8">
    <source>
        <dbReference type="SAM" id="Phobius"/>
    </source>
</evidence>
<dbReference type="InterPro" id="IPR006629">
    <property type="entry name" value="LITAF"/>
</dbReference>
<feature type="transmembrane region" description="Helical" evidence="8">
    <location>
        <begin position="79"/>
        <end position="98"/>
    </location>
</feature>
<organism evidence="10 11">
    <name type="scientific">Nicrophorus vespilloides</name>
    <name type="common">Boreal carrion beetle</name>
    <dbReference type="NCBI Taxonomy" id="110193"/>
    <lineage>
        <taxon>Eukaryota</taxon>
        <taxon>Metazoa</taxon>
        <taxon>Ecdysozoa</taxon>
        <taxon>Arthropoda</taxon>
        <taxon>Hexapoda</taxon>
        <taxon>Insecta</taxon>
        <taxon>Pterygota</taxon>
        <taxon>Neoptera</taxon>
        <taxon>Endopterygota</taxon>
        <taxon>Coleoptera</taxon>
        <taxon>Polyphaga</taxon>
        <taxon>Staphyliniformia</taxon>
        <taxon>Silphidae</taxon>
        <taxon>Nicrophorinae</taxon>
        <taxon>Nicrophorus</taxon>
    </lineage>
</organism>
<keyword evidence="6" id="KW-0862">Zinc</keyword>
<dbReference type="Pfam" id="PF10601">
    <property type="entry name" value="zf-LITAF-like"/>
    <property type="match status" value="1"/>
</dbReference>
<name>A0ABM1MCV0_NICVS</name>
<dbReference type="SMART" id="SM00714">
    <property type="entry name" value="LITAF"/>
    <property type="match status" value="1"/>
</dbReference>
<dbReference type="PROSITE" id="PS51837">
    <property type="entry name" value="LITAF"/>
    <property type="match status" value="1"/>
</dbReference>
<dbReference type="RefSeq" id="XP_017772400.1">
    <property type="nucleotide sequence ID" value="XM_017916911.1"/>
</dbReference>
<keyword evidence="5" id="KW-0479">Metal-binding</keyword>